<name>A0A100HJQ3_9DEIO</name>
<keyword evidence="4 6" id="KW-0067">ATP-binding</keyword>
<evidence type="ECO:0000256" key="3">
    <source>
        <dbReference type="ARBA" id="ARBA00022741"/>
    </source>
</evidence>
<evidence type="ECO:0000313" key="7">
    <source>
        <dbReference type="Proteomes" id="UP000056209"/>
    </source>
</evidence>
<sequence length="297" mass="31827">MNALHVEGLVARQGRRAVLQGADLSVTQGSITALLGQNGSGKSTLMRSVLGLHPRQRGQVRILDLPPNAKGPQVRQRATYVPTTGAVMVQETARTHFSFGRRVYPRWSMKRALETAAELHVPLDQRAGRLSTGQRMGLALAYALGSGTEVMLLDEPTNGLDPDHRILFAQLLVAYASEGNSVLLSSHVLHEVEGLADRAAFLKDGRIILEADLDELRTQHAIVQAILPGVVPAGTIQNLRALPGVQGFEVQGRTLTVHVQGGREALLAALASLRPVDVQVKPRPLADAYAELLGGVA</sequence>
<dbReference type="InterPro" id="IPR027417">
    <property type="entry name" value="P-loop_NTPase"/>
</dbReference>
<keyword evidence="7" id="KW-1185">Reference proteome</keyword>
<evidence type="ECO:0000256" key="4">
    <source>
        <dbReference type="ARBA" id="ARBA00022840"/>
    </source>
</evidence>
<evidence type="ECO:0000256" key="1">
    <source>
        <dbReference type="ARBA" id="ARBA00005417"/>
    </source>
</evidence>
<keyword evidence="3" id="KW-0547">Nucleotide-binding</keyword>
<feature type="domain" description="ABC transporter" evidence="5">
    <location>
        <begin position="4"/>
        <end position="229"/>
    </location>
</feature>
<dbReference type="InterPro" id="IPR003593">
    <property type="entry name" value="AAA+_ATPase"/>
</dbReference>
<comment type="caution">
    <text evidence="6">The sequence shown here is derived from an EMBL/GenBank/DDBJ whole genome shotgun (WGS) entry which is preliminary data.</text>
</comment>
<dbReference type="PANTHER" id="PTHR42711">
    <property type="entry name" value="ABC TRANSPORTER ATP-BINDING PROTEIN"/>
    <property type="match status" value="1"/>
</dbReference>
<evidence type="ECO:0000259" key="5">
    <source>
        <dbReference type="PROSITE" id="PS50893"/>
    </source>
</evidence>
<dbReference type="CDD" id="cd03230">
    <property type="entry name" value="ABC_DR_subfamily_A"/>
    <property type="match status" value="1"/>
</dbReference>
<proteinExistence type="inferred from homology"/>
<dbReference type="GO" id="GO:0005524">
    <property type="term" value="F:ATP binding"/>
    <property type="evidence" value="ECO:0007669"/>
    <property type="project" value="UniProtKB-KW"/>
</dbReference>
<dbReference type="OrthoDB" id="9781337at2"/>
<dbReference type="RefSeq" id="WP_083524002.1">
    <property type="nucleotide sequence ID" value="NZ_BCMS01000001.1"/>
</dbReference>
<protein>
    <submittedName>
        <fullName evidence="6">Putative ABC transporter, ATP-binding component</fullName>
    </submittedName>
</protein>
<dbReference type="PANTHER" id="PTHR42711:SF5">
    <property type="entry name" value="ABC TRANSPORTER ATP-BINDING PROTEIN NATA"/>
    <property type="match status" value="1"/>
</dbReference>
<comment type="similarity">
    <text evidence="1">Belongs to the ABC transporter superfamily.</text>
</comment>
<dbReference type="InterPro" id="IPR050763">
    <property type="entry name" value="ABC_transporter_ATP-binding"/>
</dbReference>
<keyword evidence="2" id="KW-0813">Transport</keyword>
<dbReference type="PROSITE" id="PS50893">
    <property type="entry name" value="ABC_TRANSPORTER_2"/>
    <property type="match status" value="1"/>
</dbReference>
<reference evidence="7" key="1">
    <citation type="submission" date="2015-11" db="EMBL/GenBank/DDBJ databases">
        <title>Draft Genome Sequence of the Radioresistant Bacterium Deinococcus grandis, Isolated from Freshwater Fish in Japan.</title>
        <authorList>
            <person name="Satoh K."/>
            <person name="Onodera T."/>
            <person name="Omoso K."/>
            <person name="Takeda-Yano K."/>
            <person name="Katayama T."/>
            <person name="Oono Y."/>
            <person name="Narumi I."/>
        </authorList>
    </citation>
    <scope>NUCLEOTIDE SEQUENCE [LARGE SCALE GENOMIC DNA]</scope>
    <source>
        <strain evidence="7">ATCC 43672</strain>
    </source>
</reference>
<accession>A0A100HJQ3</accession>
<dbReference type="SUPFAM" id="SSF52540">
    <property type="entry name" value="P-loop containing nucleoside triphosphate hydrolases"/>
    <property type="match status" value="1"/>
</dbReference>
<dbReference type="GO" id="GO:0016887">
    <property type="term" value="F:ATP hydrolysis activity"/>
    <property type="evidence" value="ECO:0007669"/>
    <property type="project" value="InterPro"/>
</dbReference>
<evidence type="ECO:0000256" key="2">
    <source>
        <dbReference type="ARBA" id="ARBA00022448"/>
    </source>
</evidence>
<dbReference type="Gene3D" id="3.40.50.300">
    <property type="entry name" value="P-loop containing nucleotide triphosphate hydrolases"/>
    <property type="match status" value="1"/>
</dbReference>
<dbReference type="SMART" id="SM00382">
    <property type="entry name" value="AAA"/>
    <property type="match status" value="1"/>
</dbReference>
<dbReference type="Proteomes" id="UP000056209">
    <property type="component" value="Unassembled WGS sequence"/>
</dbReference>
<dbReference type="InterPro" id="IPR003439">
    <property type="entry name" value="ABC_transporter-like_ATP-bd"/>
</dbReference>
<dbReference type="EMBL" id="BCMS01000001">
    <property type="protein sequence ID" value="GAQ22033.1"/>
    <property type="molecule type" value="Genomic_DNA"/>
</dbReference>
<organism evidence="6 7">
    <name type="scientific">Deinococcus grandis</name>
    <dbReference type="NCBI Taxonomy" id="57498"/>
    <lineage>
        <taxon>Bacteria</taxon>
        <taxon>Thermotogati</taxon>
        <taxon>Deinococcota</taxon>
        <taxon>Deinococci</taxon>
        <taxon>Deinococcales</taxon>
        <taxon>Deinococcaceae</taxon>
        <taxon>Deinococcus</taxon>
    </lineage>
</organism>
<dbReference type="Pfam" id="PF00005">
    <property type="entry name" value="ABC_tran"/>
    <property type="match status" value="1"/>
</dbReference>
<dbReference type="AlphaFoldDB" id="A0A100HJQ3"/>
<gene>
    <name evidence="6" type="ORF">DEIGR_102060</name>
</gene>
<evidence type="ECO:0000313" key="6">
    <source>
        <dbReference type="EMBL" id="GAQ22033.1"/>
    </source>
</evidence>